<dbReference type="AlphaFoldDB" id="A0A6L2MIC4"/>
<sequence length="272" mass="31498">MTIYFMIKCSRIKKKSSSKIPKENSSQVAIQGEIIILDTYGDTVTLKRRRDNKDKDKEPSAGSNRGSNRRQTRKELESTSTLKEKTSKQLASQLKGPNLITSATDDQPFAEASQHHDWFQKQAKPPTPDRAWNKTLLATHGPIQTWISNLARKDDSRSLFNELMDTPLEFLAFMMNRLKVDTLTPKLLSSPTYELMKGSCNSLVELEFFLKEVYKATTDQLDWNNPEGISHWGRKRQQFYGFAVNRESARDVYFKRRIITVTELQIVEWHNY</sequence>
<proteinExistence type="predicted"/>
<protein>
    <submittedName>
        <fullName evidence="2">Uncharacterized protein</fullName>
    </submittedName>
</protein>
<reference evidence="2" key="1">
    <citation type="journal article" date="2019" name="Sci. Rep.">
        <title>Draft genome of Tanacetum cinerariifolium, the natural source of mosquito coil.</title>
        <authorList>
            <person name="Yamashiro T."/>
            <person name="Shiraishi A."/>
            <person name="Satake H."/>
            <person name="Nakayama K."/>
        </authorList>
    </citation>
    <scope>NUCLEOTIDE SEQUENCE</scope>
</reference>
<feature type="region of interest" description="Disordered" evidence="1">
    <location>
        <begin position="47"/>
        <end position="103"/>
    </location>
</feature>
<feature type="compositionally biased region" description="Basic and acidic residues" evidence="1">
    <location>
        <begin position="73"/>
        <end position="87"/>
    </location>
</feature>
<organism evidence="2">
    <name type="scientific">Tanacetum cinerariifolium</name>
    <name type="common">Dalmatian daisy</name>
    <name type="synonym">Chrysanthemum cinerariifolium</name>
    <dbReference type="NCBI Taxonomy" id="118510"/>
    <lineage>
        <taxon>Eukaryota</taxon>
        <taxon>Viridiplantae</taxon>
        <taxon>Streptophyta</taxon>
        <taxon>Embryophyta</taxon>
        <taxon>Tracheophyta</taxon>
        <taxon>Spermatophyta</taxon>
        <taxon>Magnoliopsida</taxon>
        <taxon>eudicotyledons</taxon>
        <taxon>Gunneridae</taxon>
        <taxon>Pentapetalae</taxon>
        <taxon>asterids</taxon>
        <taxon>campanulids</taxon>
        <taxon>Asterales</taxon>
        <taxon>Asteraceae</taxon>
        <taxon>Asteroideae</taxon>
        <taxon>Anthemideae</taxon>
        <taxon>Anthemidinae</taxon>
        <taxon>Tanacetum</taxon>
    </lineage>
</organism>
<accession>A0A6L2MIC4</accession>
<dbReference type="EMBL" id="BKCJ010006697">
    <property type="protein sequence ID" value="GEU73480.1"/>
    <property type="molecule type" value="Genomic_DNA"/>
</dbReference>
<gene>
    <name evidence="2" type="ORF">Tci_045458</name>
</gene>
<comment type="caution">
    <text evidence="2">The sequence shown here is derived from an EMBL/GenBank/DDBJ whole genome shotgun (WGS) entry which is preliminary data.</text>
</comment>
<evidence type="ECO:0000256" key="1">
    <source>
        <dbReference type="SAM" id="MobiDB-lite"/>
    </source>
</evidence>
<evidence type="ECO:0000313" key="2">
    <source>
        <dbReference type="EMBL" id="GEU73480.1"/>
    </source>
</evidence>
<name>A0A6L2MIC4_TANCI</name>